<keyword evidence="2" id="KW-1185">Reference proteome</keyword>
<feature type="non-terminal residue" evidence="1">
    <location>
        <position position="41"/>
    </location>
</feature>
<evidence type="ECO:0000313" key="1">
    <source>
        <dbReference type="EMBL" id="CAG8715366.1"/>
    </source>
</evidence>
<sequence length="41" mass="4911">ESDNEEIEDSDSSTSEEDEIPSGGSRRHWQYAHRQFRQKMR</sequence>
<gene>
    <name evidence="1" type="ORF">DHETER_LOCUS12509</name>
</gene>
<comment type="caution">
    <text evidence="1">The sequence shown here is derived from an EMBL/GenBank/DDBJ whole genome shotgun (WGS) entry which is preliminary data.</text>
</comment>
<proteinExistence type="predicted"/>
<name>A0ACA9PT48_9GLOM</name>
<accession>A0ACA9PT48</accession>
<evidence type="ECO:0000313" key="2">
    <source>
        <dbReference type="Proteomes" id="UP000789702"/>
    </source>
</evidence>
<dbReference type="EMBL" id="CAJVPU010030890">
    <property type="protein sequence ID" value="CAG8715366.1"/>
    <property type="molecule type" value="Genomic_DNA"/>
</dbReference>
<organism evidence="1 2">
    <name type="scientific">Dentiscutata heterogama</name>
    <dbReference type="NCBI Taxonomy" id="1316150"/>
    <lineage>
        <taxon>Eukaryota</taxon>
        <taxon>Fungi</taxon>
        <taxon>Fungi incertae sedis</taxon>
        <taxon>Mucoromycota</taxon>
        <taxon>Glomeromycotina</taxon>
        <taxon>Glomeromycetes</taxon>
        <taxon>Diversisporales</taxon>
        <taxon>Gigasporaceae</taxon>
        <taxon>Dentiscutata</taxon>
    </lineage>
</organism>
<feature type="non-terminal residue" evidence="1">
    <location>
        <position position="1"/>
    </location>
</feature>
<reference evidence="1" key="1">
    <citation type="submission" date="2021-06" db="EMBL/GenBank/DDBJ databases">
        <authorList>
            <person name="Kallberg Y."/>
            <person name="Tangrot J."/>
            <person name="Rosling A."/>
        </authorList>
    </citation>
    <scope>NUCLEOTIDE SEQUENCE</scope>
    <source>
        <strain evidence="1">IL203A</strain>
    </source>
</reference>
<protein>
    <submittedName>
        <fullName evidence="1">5060_t:CDS:1</fullName>
    </submittedName>
</protein>
<dbReference type="Proteomes" id="UP000789702">
    <property type="component" value="Unassembled WGS sequence"/>
</dbReference>